<evidence type="ECO:0000256" key="2">
    <source>
        <dbReference type="ARBA" id="ARBA00022617"/>
    </source>
</evidence>
<feature type="domain" description="Globin" evidence="7">
    <location>
        <begin position="2"/>
        <end position="142"/>
    </location>
</feature>
<keyword evidence="3 6" id="KW-0561">Oxygen transport</keyword>
<proteinExistence type="evidence at transcript level"/>
<evidence type="ECO:0000259" key="7">
    <source>
        <dbReference type="PROSITE" id="PS01033"/>
    </source>
</evidence>
<name>A0A088NEH1_UREUN</name>
<evidence type="ECO:0000256" key="4">
    <source>
        <dbReference type="ARBA" id="ARBA00022723"/>
    </source>
</evidence>
<dbReference type="Gene3D" id="1.10.490.10">
    <property type="entry name" value="Globins"/>
    <property type="match status" value="1"/>
</dbReference>
<organism evidence="8">
    <name type="scientific">Urechis unicinctus</name>
    <name type="common">Fat innkeeper worm</name>
    <name type="synonym">Chinese penis fish</name>
    <dbReference type="NCBI Taxonomy" id="6432"/>
    <lineage>
        <taxon>Eukaryota</taxon>
        <taxon>Metazoa</taxon>
        <taxon>Spiralia</taxon>
        <taxon>Lophotrochozoa</taxon>
        <taxon>Annelida</taxon>
        <taxon>Polychaeta</taxon>
        <taxon>Echiura</taxon>
        <taxon>Xenopneusta</taxon>
        <taxon>Urechidae</taxon>
        <taxon>Urechis</taxon>
    </lineage>
</organism>
<keyword evidence="4" id="KW-0479">Metal-binding</keyword>
<dbReference type="InterPro" id="IPR044399">
    <property type="entry name" value="Mb-like_M"/>
</dbReference>
<dbReference type="CDD" id="cd01040">
    <property type="entry name" value="Mb-like"/>
    <property type="match status" value="1"/>
</dbReference>
<dbReference type="GO" id="GO:0005344">
    <property type="term" value="F:oxygen carrier activity"/>
    <property type="evidence" value="ECO:0007669"/>
    <property type="project" value="UniProtKB-KW"/>
</dbReference>
<evidence type="ECO:0000256" key="1">
    <source>
        <dbReference type="ARBA" id="ARBA00022448"/>
    </source>
</evidence>
<dbReference type="SMR" id="A0A088NEH1"/>
<dbReference type="Pfam" id="PF00042">
    <property type="entry name" value="Globin"/>
    <property type="match status" value="1"/>
</dbReference>
<dbReference type="GO" id="GO:0046872">
    <property type="term" value="F:metal ion binding"/>
    <property type="evidence" value="ECO:0007669"/>
    <property type="project" value="UniProtKB-KW"/>
</dbReference>
<reference evidence="8" key="1">
    <citation type="submission" date="2014-08" db="EMBL/GenBank/DDBJ databases">
        <title>Molecular cloning, sequencing and prokaryotic expression of Urechis unicinctus hemoglobin.</title>
        <authorList>
            <person name="Xu R."/>
            <person name="Li H."/>
            <person name="Ma G."/>
            <person name="Wang M."/>
            <person name="Cui X."/>
        </authorList>
    </citation>
    <scope>NUCLEOTIDE SEQUENCE</scope>
    <source>
        <strain evidence="8">HBHQUU001</strain>
        <tissue evidence="8">Coelomic fluid</tissue>
    </source>
</reference>
<accession>A0A088NEH1</accession>
<dbReference type="PANTHER" id="PTHR47217:SF1">
    <property type="entry name" value="GLOBIN-LIKE PROTEIN"/>
    <property type="match status" value="1"/>
</dbReference>
<dbReference type="GO" id="GO:0019825">
    <property type="term" value="F:oxygen binding"/>
    <property type="evidence" value="ECO:0007669"/>
    <property type="project" value="InterPro"/>
</dbReference>
<dbReference type="InterPro" id="IPR000971">
    <property type="entry name" value="Globin"/>
</dbReference>
<dbReference type="InterPro" id="IPR012292">
    <property type="entry name" value="Globin/Proto"/>
</dbReference>
<comment type="similarity">
    <text evidence="6">Belongs to the globin family.</text>
</comment>
<keyword evidence="1 6" id="KW-0813">Transport</keyword>
<keyword evidence="2 6" id="KW-0349">Heme</keyword>
<dbReference type="PANTHER" id="PTHR47217">
    <property type="entry name" value="GLOBIN-LIKE PROTEIN"/>
    <property type="match status" value="1"/>
</dbReference>
<evidence type="ECO:0000313" key="8">
    <source>
        <dbReference type="EMBL" id="AIN56733.1"/>
    </source>
</evidence>
<dbReference type="SUPFAM" id="SSF46458">
    <property type="entry name" value="Globin-like"/>
    <property type="match status" value="1"/>
</dbReference>
<dbReference type="AlphaFoldDB" id="A0A088NEH1"/>
<evidence type="ECO:0000256" key="5">
    <source>
        <dbReference type="ARBA" id="ARBA00023004"/>
    </source>
</evidence>
<dbReference type="GO" id="GO:0020037">
    <property type="term" value="F:heme binding"/>
    <property type="evidence" value="ECO:0007669"/>
    <property type="project" value="InterPro"/>
</dbReference>
<evidence type="ECO:0000256" key="3">
    <source>
        <dbReference type="ARBA" id="ARBA00022621"/>
    </source>
</evidence>
<sequence length="142" mass="15038">MGLTGAQIDAIKGHCFTNIKGHLQAAGDSIFIKYLITYPGDIAFFDKFSTVPIYALRSNAAYKAQTLTVISYLDKVIQGLGSDAGALMKAKVPSHEAMGITTKHFGQLLKLVGVVFQEQFGACPETVAAWGVAAGVLVAAMK</sequence>
<keyword evidence="5" id="KW-0408">Iron</keyword>
<dbReference type="EMBL" id="KM359437">
    <property type="protein sequence ID" value="AIN56733.1"/>
    <property type="molecule type" value="mRNA"/>
</dbReference>
<dbReference type="InterPro" id="IPR009050">
    <property type="entry name" value="Globin-like_sf"/>
</dbReference>
<protein>
    <submittedName>
        <fullName evidence="8">Hemoglobin</fullName>
    </submittedName>
</protein>
<evidence type="ECO:0000256" key="6">
    <source>
        <dbReference type="RuleBase" id="RU000356"/>
    </source>
</evidence>
<dbReference type="PROSITE" id="PS01033">
    <property type="entry name" value="GLOBIN"/>
    <property type="match status" value="1"/>
</dbReference>